<keyword evidence="4" id="KW-0720">Serine protease</keyword>
<dbReference type="EMBL" id="CP019082">
    <property type="protein sequence ID" value="APW60320.1"/>
    <property type="molecule type" value="Genomic_DNA"/>
</dbReference>
<feature type="compositionally biased region" description="Low complexity" evidence="5">
    <location>
        <begin position="3750"/>
        <end position="3759"/>
    </location>
</feature>
<feature type="compositionally biased region" description="Pro residues" evidence="5">
    <location>
        <begin position="3682"/>
        <end position="3704"/>
    </location>
</feature>
<keyword evidence="7" id="KW-1185">Reference proteome</keyword>
<dbReference type="InterPro" id="IPR036852">
    <property type="entry name" value="Peptidase_S8/S53_dom_sf"/>
</dbReference>
<evidence type="ECO:0000256" key="2">
    <source>
        <dbReference type="ARBA" id="ARBA00022729"/>
    </source>
</evidence>
<dbReference type="KEGG" id="pbor:BSF38_01788"/>
<protein>
    <submittedName>
        <fullName evidence="6">Peptidase domain in the S53 family</fullName>
    </submittedName>
</protein>
<name>A0A1U7CN07_9BACT</name>
<dbReference type="PROSITE" id="PS00138">
    <property type="entry name" value="SUBTILASE_SER"/>
    <property type="match status" value="1"/>
</dbReference>
<accession>A0A1U7CN07</accession>
<dbReference type="InterPro" id="IPR006626">
    <property type="entry name" value="PbH1"/>
</dbReference>
<dbReference type="STRING" id="1387353.BSF38_01788"/>
<evidence type="ECO:0000313" key="6">
    <source>
        <dbReference type="EMBL" id="APW60320.1"/>
    </source>
</evidence>
<feature type="region of interest" description="Disordered" evidence="5">
    <location>
        <begin position="1"/>
        <end position="26"/>
    </location>
</feature>
<evidence type="ECO:0000256" key="3">
    <source>
        <dbReference type="ARBA" id="ARBA00022801"/>
    </source>
</evidence>
<dbReference type="Gene3D" id="2.160.20.10">
    <property type="entry name" value="Single-stranded right-handed beta-helix, Pectin lyase-like"/>
    <property type="match status" value="2"/>
</dbReference>
<evidence type="ECO:0000313" key="7">
    <source>
        <dbReference type="Proteomes" id="UP000186309"/>
    </source>
</evidence>
<dbReference type="InterPro" id="IPR011050">
    <property type="entry name" value="Pectin_lyase_fold/virulence"/>
</dbReference>
<feature type="compositionally biased region" description="Low complexity" evidence="5">
    <location>
        <begin position="3705"/>
        <end position="3731"/>
    </location>
</feature>
<evidence type="ECO:0000256" key="4">
    <source>
        <dbReference type="ARBA" id="ARBA00022825"/>
    </source>
</evidence>
<dbReference type="InterPro" id="IPR012334">
    <property type="entry name" value="Pectin_lyas_fold"/>
</dbReference>
<sequence length="3784" mass="391774">MGSFKAGGNDKGPDRRRGKHQAKRQGFPRLEWLEGRLLLASSVLDGGNPVWHSTSDNPADIQNGPMANLGGQLVTLYQKFQSGLTSNQLSQQFPLLQIKNGSVQIGLTTGGDISKLGTTVVNMGMQITAASGQYGLIEGWMPISQLLNVAKLPNLVSGHPIYKPQTYYQGIANNQAQQSLFADAAAQKYNVTGAGVTVGVLSDSFNALGGYATDVSTGDLPAGITPLKDMSTGTDEGRAMMQNIYDIAPGATLQFATAYGGELAFAQNIQALATQGKSNIIVDDVGYLGEPFFQDGVISQSINTVTAQGVTYLSAAGNSQDYGYLSTFRGAQGTVGSIGAGRFMNFSPSGAPVLQLPITTTAANTTIVFQFDQPFKTQQPVGSTAVVTSQVNFYILDSTGAIVTTGQGTNDNTATQEPLQVVTIPNAGTFTVVMQVVKGPDPGHVEFTTWDNPVIVSRQFGSAGGTYYPTTYGHSAAQNTIGVGATPWWAPAPFLSQSPLANEPFSSAGPTIIVRNPDGSLKSSPVTVLNPTITAPDGGNTTFFPPGGVIQTNNPPFPGQPATTTNLSQNLPSFFGTSSAAPNAAAVAALMKQKAPQLTPAEVRAGLIAGATAMNNTSPGQWNATSGYGLVNAVNSLAAVDVLTVAATDPANNTVVTTTPTGILVTFNKPVQFSTVDNQDLHFLKTPTGVNVAFGVPVAVDDPNFPTQVLYPYTFSYNNPPTTTANGVYTFVVSGPITSKDGKSLQPTGLISFDLEDVTAPRVNTTSTLGRLVTIQFTKPMNPATITTSNLFVARQGNTGNWSNPINLNLDPRVKLTYDALTNTATLDYSGLPQTAMPSDNYAIVVKSGPGGVTDAVGNQLDGNFNGTFPSGDNVPGGDFVQILGYQLLQPPVVTAFQLTPGTDTGLPSDQNTNISQPSFIGQIYSPFPGSVANLQVVVEFNALHGGGFDLAVGAGGRGFTGSYDVQTSTDVNGKFTFQAPFLPQGFQRVRIVVVGQADSPPLPGYASFADRAFRIDQTAPQITGASQSDGSPFPSFLPTLDSLSLYTQDPSLQAAGYLATPSQVVYPALDPSTATNVSNYSLYRALGNGQNQDLSQYIIKATYVALPPTLDPSGAFITTYQGRIDLTFAPGLPAGVYQLAAHTKETWNGKSYPGLFDAAGNALNNLTIPGNTTATYNLYFSLQPSPVYITNMAMTNSPDQYSYTTVGGPGSYYDLSGVRANAPPAAWQFDVSNPLPWADANGNQINYSNYIDLVRSADNPNAPADGNFGTLGQSGLADSGTGFTKVGGTLVGLFWFNPTSNQWILSDASHPNGTRLVMMLPGGITTPDYYRVYIPNQITPSGADTRIFDIYGNQLDGEFLGNPTSTVSSQFHAFSSDPTQQFPGVRNLFNYEDMLSTGYASPAPISRMTGDGIAGGAFMTGFVVATTSHILYARPDYQEDPLNPATAPDGSLAKPYSTLAPESDPAAAPPNPFHDPNGGQNSTQFFLSGFNPNYDRNGNGQFDRSVLYAASQLAYTGPVVAIALPGTPQRNPITGVITQQPFVLQAPAGQNSYNDGSASVPFDTTLVFTPGSTLKAQNAALFVQNQGSALQVQGGTTASQQVNFTSYNDASIGGATNNNPNTNPRAGDWGGIVFRSYNESIASHQVPFPVDGILQGINGPAIAGADELMSRMNFFNLRYGGGAVPQSSSNFYNGVTLYNSRPSITNARVTDNGTSGGTQAAIGADMDSFLENDVARGPNIRRVTVVNNSLNGIWLLAQNNGFIQPTDATPIADNPSSLGGSQNYAFFESLPIIVLAQLVVGQQYNVNTGGNTSWITNRLYVDSGTMMKFNRGSSIAVLNPGSSINVGSRDYITKFDINNSYGPGTANFAALSANDPQVLFTSIYDDLATTTLVPQPINVTGETSPTTLGPSMWGSIGIQSGALAVMNAATFRYGGGSVNTQQFTLPSQSVLSFINYQSFFNVPFSTNALGTRVYITNNNFYNNFDAAMQIEPDGLLAGDPLHPLVSGHPFLHGNVLQGNGIDGLAVLAARSYLLNPQGGYSYIGPQEANMNPYSSNQSVNALWDLTDITYVVRGTIVLAGSSNGGGAAPVPNPTTYTAPPAPVTSLTIQSALPGTVLADGSVIPSPGASVVVKLLSENTTHGAGDLSTYGSTGLGASQQGGAGFIAGVDDAVDPTPSPLIDPGAYSQIRILGIPGNQTTGQQRVPVIMTSLRDTTVGTTARGVKNYNILNSYPVGPFTPYAGQSLTTPAPGDGGYIYIGGLSLTTYDLTDPRQGSLIDNADISYMTSIQIQGGGIVNPSTTTPSWLAQKSGYNTSFFGPSLADPSIQLNARMAVRISDSHLNGFSSAAVFLHPTNAQALVGTGNFAARGTLKGQGATLYMYNTTISNSAEGVHANSETGNNDTGQSPYQLVLLNNTFYNNPYAIHTVAPQYNGQNSQSHVYTMAMNNIISNSTNTGIFIAGQAAFSQLEYNLYFTNAVNVVATTTDGDFPGNINAVYGDPKFVNAAGLNFALSPGSAAIDAARSEIGPNPAGDAVYPAVTQPANGSYYGTRTNPATLTPPLAPGASNVAGGFGQVNDPRQILTLPGSNGFGFQDQWIPVLATAANGTTGPSSVPGSYSFAPLQGQRDMLGFIRIDDPGTPNTGFGRSPFQDIGAIEYVNLHPPQVAAVTALFAGAGGILVSQNFYTVGGKAGANVTPQYLAVKFSSPIAPNSISSDTVQLQALGVTANNAPGQLISLAGKLSYDVGSQILYISLGASGLTLPTDAYRLILVGSGSQVLFNPQGVALDGENLTNGDDPVTGVQLPLPSGNGYPGGNFYNNFIINTVASSITPGTFKLSPSSDTNVVGDLVTYATTPTFEGTITEPNTALVPLAGQTAVIDIGVVWFDANGNPVGYFDPANTPAALKQFVRPNAGTALTDATGKFQVTVGQDAANTGLVTNTNPLLSSPYNVGSSGNLIPIPGTTEGYYVARVRVIDQSGNVSNPDAPGASAAVVVDTADPASAGTPVQAAITNPLNNAVIANPGSNFSFQVTANKNLDLTHFTASQIQLVQAGPDGTFNAGTIINIDPASITVTYLDAAANGGGGGKGREIISFKAASTLTNGLYLLKITGTGANGVRDIAGNLLGSDLTTQFAVYNPAAVHGVFVGAGFATDPTATLGTRANPFATINAAIAAAAVGDRIQVLPGVYSENVVMRQLVSLASASPLSTDSTYVRGNALQTIIRAPYASSTITVSATGLTAFVDAKTGASLQTEISGFSIASALVGNPALGPINPNSVGLMATNSTMLIDRNYFVDSGIGVLVVTAGSGALTSSVVNNGIIGNLTGMYLLDQGGTPATATEYVVNNSFAFNTTGFGAVNSSTTGTRQAYLANNIFWQNHDQTTSRSGLAVYSVTPDHLVLNNNMFQGNGGSDTNTSGVSNNLGNGFNPGALGTTAASALANQGNFVGFPAFVTPIDPRPGSDGPATFFLSANYGLSGSSAAINNALESAATRTDFLGNAENPNPTSKGFNITGYGPRDVGAFEYIPVGSASTTAVGGSFRVVTTSLVPDGSTQANGGTLTVSALPNTVIVNFSNDVDPSSLKANALSLSGAGVNSASPIVSTSAVMLDSHTVAFTLSGKFNTSGNVNVSVAAGSLKNKSGQTVSGYADKVYLNTAAPAPNTPVVTPPVVTPPVVTNPVVVPPSSVPTTPDPAAPPAAPVTPPPAAAPVTVGKGGKTPTRKPTPVKTNAGAAAANRAAAAAKQQAQKAALAARQAAQRAARPTPVAVKTPKLATVRRTPPSFVAGR</sequence>
<dbReference type="OrthoDB" id="9813435at2"/>
<dbReference type="InterPro" id="IPR014755">
    <property type="entry name" value="Cu-Rt/internalin_Ig-like"/>
</dbReference>
<reference evidence="7" key="1">
    <citation type="submission" date="2016-12" db="EMBL/GenBank/DDBJ databases">
        <title>Comparative genomics of four Isosphaeraceae planctomycetes: a common pool of plasmids and glycoside hydrolase genes.</title>
        <authorList>
            <person name="Ivanova A."/>
        </authorList>
    </citation>
    <scope>NUCLEOTIDE SEQUENCE [LARGE SCALE GENOMIC DNA]</scope>
    <source>
        <strain evidence="7">PX4</strain>
    </source>
</reference>
<feature type="region of interest" description="Disordered" evidence="5">
    <location>
        <begin position="1439"/>
        <end position="1483"/>
    </location>
</feature>
<dbReference type="InterPro" id="IPR034075">
    <property type="entry name" value="Glr3161-like_dom"/>
</dbReference>
<dbReference type="InterPro" id="IPR023828">
    <property type="entry name" value="Peptidase_S8_Ser-AS"/>
</dbReference>
<feature type="region of interest" description="Disordered" evidence="5">
    <location>
        <begin position="3750"/>
        <end position="3784"/>
    </location>
</feature>
<dbReference type="SUPFAM" id="SSF51126">
    <property type="entry name" value="Pectin lyase-like"/>
    <property type="match status" value="2"/>
</dbReference>
<keyword evidence="3" id="KW-0378">Hydrolase</keyword>
<dbReference type="Proteomes" id="UP000186309">
    <property type="component" value="Chromosome"/>
</dbReference>
<dbReference type="Gene3D" id="2.60.40.1220">
    <property type="match status" value="1"/>
</dbReference>
<dbReference type="CDD" id="cd05562">
    <property type="entry name" value="Peptidases_S53_like"/>
    <property type="match status" value="1"/>
</dbReference>
<proteinExistence type="predicted"/>
<evidence type="ECO:0000256" key="1">
    <source>
        <dbReference type="ARBA" id="ARBA00022670"/>
    </source>
</evidence>
<organism evidence="6 7">
    <name type="scientific">Paludisphaera borealis</name>
    <dbReference type="NCBI Taxonomy" id="1387353"/>
    <lineage>
        <taxon>Bacteria</taxon>
        <taxon>Pseudomonadati</taxon>
        <taxon>Planctomycetota</taxon>
        <taxon>Planctomycetia</taxon>
        <taxon>Isosphaerales</taxon>
        <taxon>Isosphaeraceae</taxon>
        <taxon>Paludisphaera</taxon>
    </lineage>
</organism>
<gene>
    <name evidence="6" type="ORF">BSF38_01788</name>
</gene>
<keyword evidence="1" id="KW-0645">Protease</keyword>
<dbReference type="GO" id="GO:0004252">
    <property type="term" value="F:serine-type endopeptidase activity"/>
    <property type="evidence" value="ECO:0007669"/>
    <property type="project" value="InterPro"/>
</dbReference>
<dbReference type="SUPFAM" id="SSF52743">
    <property type="entry name" value="Subtilisin-like"/>
    <property type="match status" value="1"/>
</dbReference>
<evidence type="ECO:0000256" key="5">
    <source>
        <dbReference type="SAM" id="MobiDB-lite"/>
    </source>
</evidence>
<keyword evidence="2" id="KW-0732">Signal</keyword>
<dbReference type="SMART" id="SM00710">
    <property type="entry name" value="PbH1"/>
    <property type="match status" value="12"/>
</dbReference>
<dbReference type="Gene3D" id="3.40.50.200">
    <property type="entry name" value="Peptidase S8/S53 domain"/>
    <property type="match status" value="1"/>
</dbReference>
<dbReference type="RefSeq" id="WP_145952033.1">
    <property type="nucleotide sequence ID" value="NZ_CP019082.1"/>
</dbReference>
<feature type="region of interest" description="Disordered" evidence="5">
    <location>
        <begin position="3682"/>
        <end position="3731"/>
    </location>
</feature>
<dbReference type="GO" id="GO:0006508">
    <property type="term" value="P:proteolysis"/>
    <property type="evidence" value="ECO:0007669"/>
    <property type="project" value="UniProtKB-KW"/>
</dbReference>
<feature type="compositionally biased region" description="Basic residues" evidence="5">
    <location>
        <begin position="14"/>
        <end position="23"/>
    </location>
</feature>